<reference evidence="12" key="1">
    <citation type="submission" date="2017-05" db="EMBL/GenBank/DDBJ databases">
        <authorList>
            <person name="Varghese N."/>
            <person name="Submissions S."/>
        </authorList>
    </citation>
    <scope>NUCLEOTIDE SEQUENCE</scope>
    <source>
        <strain evidence="12">Su22</strain>
    </source>
</reference>
<keyword evidence="8" id="KW-0805">Transcription regulation</keyword>
<dbReference type="GO" id="GO:0003677">
    <property type="term" value="F:DNA binding"/>
    <property type="evidence" value="ECO:0007669"/>
    <property type="project" value="UniProtKB-KW"/>
</dbReference>
<dbReference type="InterPro" id="IPR000524">
    <property type="entry name" value="Tscrpt_reg_HTH_GntR"/>
</dbReference>
<keyword evidence="5" id="KW-0032">Aminotransferase</keyword>
<comment type="subunit">
    <text evidence="4">Homodimer.</text>
</comment>
<dbReference type="CDD" id="cd00609">
    <property type="entry name" value="AAT_like"/>
    <property type="match status" value="1"/>
</dbReference>
<evidence type="ECO:0000256" key="1">
    <source>
        <dbReference type="ARBA" id="ARBA00001933"/>
    </source>
</evidence>
<dbReference type="EMBL" id="FXUF01000001">
    <property type="protein sequence ID" value="SMP39760.1"/>
    <property type="molecule type" value="Genomic_DNA"/>
</dbReference>
<dbReference type="InterPro" id="IPR015422">
    <property type="entry name" value="PyrdxlP-dep_Trfase_small"/>
</dbReference>
<comment type="caution">
    <text evidence="12">The sequence shown here is derived from an EMBL/GenBank/DDBJ whole genome shotgun (WGS) entry which is preliminary data.</text>
</comment>
<keyword evidence="7" id="KW-0663">Pyridoxal phosphate</keyword>
<accession>A0AA45WSZ4</accession>
<evidence type="ECO:0000256" key="4">
    <source>
        <dbReference type="ARBA" id="ARBA00011738"/>
    </source>
</evidence>
<evidence type="ECO:0000313" key="12">
    <source>
        <dbReference type="EMBL" id="SMP39760.1"/>
    </source>
</evidence>
<dbReference type="Gene3D" id="1.10.10.10">
    <property type="entry name" value="Winged helix-like DNA-binding domain superfamily/Winged helix DNA-binding domain"/>
    <property type="match status" value="1"/>
</dbReference>
<gene>
    <name evidence="12" type="ORF">SAMN06296020_101271</name>
</gene>
<dbReference type="SMART" id="SM00345">
    <property type="entry name" value="HTH_GNTR"/>
    <property type="match status" value="1"/>
</dbReference>
<dbReference type="PANTHER" id="PTHR46577:SF1">
    <property type="entry name" value="HTH-TYPE TRANSCRIPTIONAL REGULATORY PROTEIN GABR"/>
    <property type="match status" value="1"/>
</dbReference>
<dbReference type="InterPro" id="IPR015421">
    <property type="entry name" value="PyrdxlP-dep_Trfase_major"/>
</dbReference>
<dbReference type="InterPro" id="IPR036390">
    <property type="entry name" value="WH_DNA-bd_sf"/>
</dbReference>
<dbReference type="SUPFAM" id="SSF46785">
    <property type="entry name" value="Winged helix' DNA-binding domain"/>
    <property type="match status" value="1"/>
</dbReference>
<dbReference type="SUPFAM" id="SSF53383">
    <property type="entry name" value="PLP-dependent transferases"/>
    <property type="match status" value="1"/>
</dbReference>
<sequence length="504" mass="57458">MANWINQITLNDHSTEHRYMQIYRQLKELIIVGGIVHGDRLPSVRQMAAHLNLNTVTVVKAYDLLEREKLVVKRTGSGTYVNDGKRTALLTGIAEDEWDQESIQLFRQQQQSFQRTVVITPDTINFASATPSPDLFPVDDFKQALLTVLDRDQGYAFGYQDPQGYQPLREAVRQQASLAGIRSETDDILVVSGAQQGIDLVAKGLVYPGDTVLIERPSYGGAMQAFFSRSARVTDIPLESDGIHLELLEKAAKETRPQLLYVMPNFQNPTGISYTREKMEQIIMLSEKYDFMILEDDYLNELSFHHQPVTTLKSLDRYDRVIYIKSFSKMFMPGLRLGYLIVPRTATQKLLAAKQSSDISTSGLLQRALEQYLISGAWERNLDVLTGEYRKRFDLMNQLLSNQLPEGVHFQTPTGGLNFWLQMPREINGQMLYESALERNLVFAPGRLFFLRDPEDNCLRLSIAAVKLQQLTSGIRLLSGLMNLRLRLDRPMKDVLSRYQDPIL</sequence>
<evidence type="ECO:0000256" key="5">
    <source>
        <dbReference type="ARBA" id="ARBA00022576"/>
    </source>
</evidence>
<dbReference type="GO" id="GO:0003700">
    <property type="term" value="F:DNA-binding transcription factor activity"/>
    <property type="evidence" value="ECO:0007669"/>
    <property type="project" value="InterPro"/>
</dbReference>
<evidence type="ECO:0000256" key="10">
    <source>
        <dbReference type="ARBA" id="ARBA00023163"/>
    </source>
</evidence>
<comment type="similarity">
    <text evidence="2">In the C-terminal section; belongs to the class-I pyridoxal-phosphate-dependent aminotransferase family.</text>
</comment>
<comment type="cofactor">
    <cofactor evidence="1">
        <name>pyridoxal 5'-phosphate</name>
        <dbReference type="ChEBI" id="CHEBI:597326"/>
    </cofactor>
</comment>
<keyword evidence="13" id="KW-1185">Reference proteome</keyword>
<dbReference type="RefSeq" id="WP_283407628.1">
    <property type="nucleotide sequence ID" value="NZ_FXUF01000001.1"/>
</dbReference>
<dbReference type="GO" id="GO:0030170">
    <property type="term" value="F:pyridoxal phosphate binding"/>
    <property type="evidence" value="ECO:0007669"/>
    <property type="project" value="InterPro"/>
</dbReference>
<dbReference type="PANTHER" id="PTHR46577">
    <property type="entry name" value="HTH-TYPE TRANSCRIPTIONAL REGULATORY PROTEIN GABR"/>
    <property type="match status" value="1"/>
</dbReference>
<dbReference type="Pfam" id="PF00155">
    <property type="entry name" value="Aminotran_1_2"/>
    <property type="match status" value="1"/>
</dbReference>
<evidence type="ECO:0000256" key="3">
    <source>
        <dbReference type="ARBA" id="ARBA00007441"/>
    </source>
</evidence>
<dbReference type="InterPro" id="IPR051446">
    <property type="entry name" value="HTH_trans_reg/aminotransferase"/>
</dbReference>
<dbReference type="InterPro" id="IPR036388">
    <property type="entry name" value="WH-like_DNA-bd_sf"/>
</dbReference>
<dbReference type="InterPro" id="IPR004839">
    <property type="entry name" value="Aminotransferase_I/II_large"/>
</dbReference>
<dbReference type="Proteomes" id="UP001158066">
    <property type="component" value="Unassembled WGS sequence"/>
</dbReference>
<protein>
    <submittedName>
        <fullName evidence="12">Transcriptional regulator, GntR family</fullName>
    </submittedName>
</protein>
<evidence type="ECO:0000256" key="9">
    <source>
        <dbReference type="ARBA" id="ARBA00023125"/>
    </source>
</evidence>
<feature type="domain" description="HTH gntR-type" evidence="11">
    <location>
        <begin position="16"/>
        <end position="84"/>
    </location>
</feature>
<proteinExistence type="inferred from homology"/>
<dbReference type="InterPro" id="IPR015424">
    <property type="entry name" value="PyrdxlP-dep_Trfase"/>
</dbReference>
<evidence type="ECO:0000259" key="11">
    <source>
        <dbReference type="PROSITE" id="PS50949"/>
    </source>
</evidence>
<keyword evidence="9" id="KW-0238">DNA-binding</keyword>
<evidence type="ECO:0000313" key="13">
    <source>
        <dbReference type="Proteomes" id="UP001158066"/>
    </source>
</evidence>
<dbReference type="Gene3D" id="3.90.1150.10">
    <property type="entry name" value="Aspartate Aminotransferase, domain 1"/>
    <property type="match status" value="1"/>
</dbReference>
<dbReference type="Pfam" id="PF00392">
    <property type="entry name" value="GntR"/>
    <property type="match status" value="1"/>
</dbReference>
<keyword evidence="6" id="KW-0808">Transferase</keyword>
<evidence type="ECO:0000256" key="7">
    <source>
        <dbReference type="ARBA" id="ARBA00022898"/>
    </source>
</evidence>
<dbReference type="FunFam" id="3.40.640.10:FF:000053">
    <property type="entry name" value="Aminotransferase, class I"/>
    <property type="match status" value="1"/>
</dbReference>
<dbReference type="CDD" id="cd07377">
    <property type="entry name" value="WHTH_GntR"/>
    <property type="match status" value="1"/>
</dbReference>
<dbReference type="PROSITE" id="PS50949">
    <property type="entry name" value="HTH_GNTR"/>
    <property type="match status" value="1"/>
</dbReference>
<comment type="similarity">
    <text evidence="3">Belongs to the class-I pyridoxal-phosphate-dependent aminotransferase family.</text>
</comment>
<organism evidence="12 13">
    <name type="scientific">Anoxynatronum buryatiense</name>
    <dbReference type="NCBI Taxonomy" id="489973"/>
    <lineage>
        <taxon>Bacteria</taxon>
        <taxon>Bacillati</taxon>
        <taxon>Bacillota</taxon>
        <taxon>Clostridia</taxon>
        <taxon>Eubacteriales</taxon>
        <taxon>Clostridiaceae</taxon>
        <taxon>Anoxynatronum</taxon>
    </lineage>
</organism>
<evidence type="ECO:0000256" key="2">
    <source>
        <dbReference type="ARBA" id="ARBA00005384"/>
    </source>
</evidence>
<evidence type="ECO:0000256" key="6">
    <source>
        <dbReference type="ARBA" id="ARBA00022679"/>
    </source>
</evidence>
<keyword evidence="10" id="KW-0804">Transcription</keyword>
<dbReference type="AlphaFoldDB" id="A0AA45WSZ4"/>
<evidence type="ECO:0000256" key="8">
    <source>
        <dbReference type="ARBA" id="ARBA00023015"/>
    </source>
</evidence>
<name>A0AA45WSZ4_9CLOT</name>
<dbReference type="Gene3D" id="3.40.640.10">
    <property type="entry name" value="Type I PLP-dependent aspartate aminotransferase-like (Major domain)"/>
    <property type="match status" value="1"/>
</dbReference>
<dbReference type="GO" id="GO:0008483">
    <property type="term" value="F:transaminase activity"/>
    <property type="evidence" value="ECO:0007669"/>
    <property type="project" value="UniProtKB-KW"/>
</dbReference>